<feature type="region of interest" description="Disordered" evidence="4">
    <location>
        <begin position="362"/>
        <end position="402"/>
    </location>
</feature>
<dbReference type="InterPro" id="IPR035979">
    <property type="entry name" value="RBD_domain_sf"/>
</dbReference>
<dbReference type="GO" id="GO:0003729">
    <property type="term" value="F:mRNA binding"/>
    <property type="evidence" value="ECO:0007669"/>
    <property type="project" value="TreeGrafter"/>
</dbReference>
<dbReference type="EMBL" id="GDKF01002249">
    <property type="protein sequence ID" value="JAT76373.1"/>
    <property type="molecule type" value="Transcribed_RNA"/>
</dbReference>
<keyword evidence="3" id="KW-0694">RNA-binding</keyword>
<evidence type="ECO:0000259" key="5">
    <source>
        <dbReference type="PROSITE" id="PS50102"/>
    </source>
</evidence>
<dbReference type="Gene3D" id="3.30.70.330">
    <property type="match status" value="1"/>
</dbReference>
<comment type="subcellular location">
    <subcellularLocation>
        <location evidence="1">Nucleus</location>
    </subcellularLocation>
</comment>
<dbReference type="SUPFAM" id="SSF54928">
    <property type="entry name" value="RNA-binding domain, RBD"/>
    <property type="match status" value="1"/>
</dbReference>
<reference evidence="6" key="1">
    <citation type="submission" date="2015-08" db="EMBL/GenBank/DDBJ databases">
        <authorList>
            <person name="Babu N.S."/>
            <person name="Beckwith C.J."/>
            <person name="Beseler K.G."/>
            <person name="Brison A."/>
            <person name="Carone J.V."/>
            <person name="Caskin T.P."/>
            <person name="Diamond M."/>
            <person name="Durham M.E."/>
            <person name="Foxe J.M."/>
            <person name="Go M."/>
            <person name="Henderson B.A."/>
            <person name="Jones I.B."/>
            <person name="McGettigan J.A."/>
            <person name="Micheletti S.J."/>
            <person name="Nasrallah M.E."/>
            <person name="Ortiz D."/>
            <person name="Piller C.R."/>
            <person name="Privatt S.R."/>
            <person name="Schneider S.L."/>
            <person name="Sharp S."/>
            <person name="Smith T.C."/>
            <person name="Stanton J.D."/>
            <person name="Ullery H.E."/>
            <person name="Wilson R.J."/>
            <person name="Serrano M.G."/>
            <person name="Buck G."/>
            <person name="Lee V."/>
            <person name="Wang Y."/>
            <person name="Carvalho R."/>
            <person name="Voegtly L."/>
            <person name="Shi R."/>
            <person name="Duckworth R."/>
            <person name="Johnson A."/>
            <person name="Loviza R."/>
            <person name="Walstead R."/>
            <person name="Shah Z."/>
            <person name="Kiflezghi M."/>
            <person name="Wade K."/>
            <person name="Ball S.L."/>
            <person name="Bradley K.W."/>
            <person name="Asai D.J."/>
            <person name="Bowman C.A."/>
            <person name="Russell D.A."/>
            <person name="Pope W.H."/>
            <person name="Jacobs-Sera D."/>
            <person name="Hendrix R.W."/>
            <person name="Hatfull G.F."/>
        </authorList>
    </citation>
    <scope>NUCLEOTIDE SEQUENCE</scope>
</reference>
<evidence type="ECO:0000313" key="6">
    <source>
        <dbReference type="EMBL" id="JAT76373.1"/>
    </source>
</evidence>
<dbReference type="PANTHER" id="PTHR45735:SF2">
    <property type="entry name" value="CLEAVAGE STIMULATION FACTOR SUBUNIT 2"/>
    <property type="match status" value="1"/>
</dbReference>
<dbReference type="InterPro" id="IPR026896">
    <property type="entry name" value="CSTF_C"/>
</dbReference>
<proteinExistence type="predicted"/>
<evidence type="ECO:0000256" key="3">
    <source>
        <dbReference type="PROSITE-ProRule" id="PRU00176"/>
    </source>
</evidence>
<dbReference type="GO" id="GO:0031124">
    <property type="term" value="P:mRNA 3'-end processing"/>
    <property type="evidence" value="ECO:0007669"/>
    <property type="project" value="InterPro"/>
</dbReference>
<feature type="region of interest" description="Disordered" evidence="4">
    <location>
        <begin position="97"/>
        <end position="132"/>
    </location>
</feature>
<sequence>MAALQGAGEPAPAVFVGNLSYDLTDQDIINYFGKCGPVKSVRIVNDRETGRPRGFGFVEFHDIPTAESAIRNLSGKEFNGRVIRIVFAEGGPFEARGGGFPSRGGPAGFGGAAPPSAAGGPPGGGFPGASRAPNASRVVGGDLAYHSALGAAQLLGGSGTPGQTADALTKLLARRSRSELYALLAAVQELAGADRAAARDLLASNPALAKALFQSQVILGYVSNPRGDVAPKGIAPPGTMPGRGFAGAAHDAPPAQYRHADPTPAVQYQGGTGGGYAAPSGGYAQGTVPAGLAPPATGYGAQSTGYGAQSAGYGAAPTSYGDGHEGAYAPMAPVGLAPAHGAGAAYGGGNGYHAGAGQYPPHADAAAATPADPRQRAGFAPGMTEPQQGYGGAPSHNAGPAAGLSAAAGMTPDQQQVLLEQVLSLTPAQLDQLPPDQKAQVLALQQQMRG</sequence>
<feature type="domain" description="RRM" evidence="5">
    <location>
        <begin position="12"/>
        <end position="90"/>
    </location>
</feature>
<feature type="compositionally biased region" description="Low complexity" evidence="4">
    <location>
        <begin position="362"/>
        <end position="372"/>
    </location>
</feature>
<evidence type="ECO:0000256" key="1">
    <source>
        <dbReference type="ARBA" id="ARBA00004123"/>
    </source>
</evidence>
<protein>
    <recommendedName>
        <fullName evidence="5">RRM domain-containing protein</fullName>
    </recommendedName>
</protein>
<gene>
    <name evidence="6" type="ORF">g.30605</name>
</gene>
<dbReference type="CDD" id="cd12398">
    <property type="entry name" value="RRM_CSTF2_RNA15_like"/>
    <property type="match status" value="1"/>
</dbReference>
<dbReference type="InterPro" id="IPR000504">
    <property type="entry name" value="RRM_dom"/>
</dbReference>
<dbReference type="SMART" id="SM00360">
    <property type="entry name" value="RRM"/>
    <property type="match status" value="1"/>
</dbReference>
<name>A0A1D2ABR0_AUXPR</name>
<dbReference type="PROSITE" id="PS50102">
    <property type="entry name" value="RRM"/>
    <property type="match status" value="1"/>
</dbReference>
<dbReference type="Pfam" id="PF00076">
    <property type="entry name" value="RRM_1"/>
    <property type="match status" value="1"/>
</dbReference>
<dbReference type="PANTHER" id="PTHR45735">
    <property type="entry name" value="CLEAVAGE STIMULATION FACTOR SUBUNIT 2"/>
    <property type="match status" value="1"/>
</dbReference>
<evidence type="ECO:0000256" key="4">
    <source>
        <dbReference type="SAM" id="MobiDB-lite"/>
    </source>
</evidence>
<feature type="compositionally biased region" description="Gly residues" evidence="4">
    <location>
        <begin position="97"/>
        <end position="111"/>
    </location>
</feature>
<evidence type="ECO:0000256" key="2">
    <source>
        <dbReference type="ARBA" id="ARBA00023242"/>
    </source>
</evidence>
<organism evidence="6">
    <name type="scientific">Auxenochlorella protothecoides</name>
    <name type="common">Green microalga</name>
    <name type="synonym">Chlorella protothecoides</name>
    <dbReference type="NCBI Taxonomy" id="3075"/>
    <lineage>
        <taxon>Eukaryota</taxon>
        <taxon>Viridiplantae</taxon>
        <taxon>Chlorophyta</taxon>
        <taxon>core chlorophytes</taxon>
        <taxon>Trebouxiophyceae</taxon>
        <taxon>Chlorellales</taxon>
        <taxon>Chlorellaceae</taxon>
        <taxon>Auxenochlorella</taxon>
    </lineage>
</organism>
<dbReference type="InterPro" id="IPR038192">
    <property type="entry name" value="CSTF_C_sf"/>
</dbReference>
<dbReference type="Pfam" id="PF14304">
    <property type="entry name" value="CSTF_C"/>
    <property type="match status" value="1"/>
</dbReference>
<accession>A0A1D2ABR0</accession>
<dbReference type="Pfam" id="PF14327">
    <property type="entry name" value="CSTF2_hinge"/>
    <property type="match status" value="1"/>
</dbReference>
<dbReference type="GO" id="GO:0005847">
    <property type="term" value="C:mRNA cleavage and polyadenylation specificity factor complex"/>
    <property type="evidence" value="ECO:0007669"/>
    <property type="project" value="TreeGrafter"/>
</dbReference>
<dbReference type="AlphaFoldDB" id="A0A1D2ABR0"/>
<dbReference type="InterPro" id="IPR025742">
    <property type="entry name" value="CSTF2_hinge"/>
</dbReference>
<keyword evidence="2" id="KW-0539">Nucleus</keyword>
<dbReference type="InterPro" id="IPR012677">
    <property type="entry name" value="Nucleotide-bd_a/b_plait_sf"/>
</dbReference>
<dbReference type="Gene3D" id="1.10.20.70">
    <property type="entry name" value="Transcription termination and cleavage factor, C-terminal domain"/>
    <property type="match status" value="1"/>
</dbReference>